<feature type="region of interest" description="Disordered" evidence="1">
    <location>
        <begin position="91"/>
        <end position="136"/>
    </location>
</feature>
<proteinExistence type="predicted"/>
<sequence>MAWGFRSRRPYPSRPGASPGPRWGLRPQTPFRGFAPDPVSGASPRTPAPQTPEGLIFRGPGLILRGPGLISAAEIPLPKRILAQGALCSPVPHQSARPALEDEAVQADGGLGRSPSGVQGQRPWRGRRGGAPERDG</sequence>
<feature type="region of interest" description="Disordered" evidence="1">
    <location>
        <begin position="1"/>
        <end position="56"/>
    </location>
</feature>
<reference evidence="2" key="2">
    <citation type="submission" date="2020-09" db="EMBL/GenBank/DDBJ databases">
        <authorList>
            <person name="Sun Q."/>
            <person name="Ohkuma M."/>
        </authorList>
    </citation>
    <scope>NUCLEOTIDE SEQUENCE</scope>
    <source>
        <strain evidence="2">JCM 3035</strain>
    </source>
</reference>
<keyword evidence="3" id="KW-1185">Reference proteome</keyword>
<name>A0A917VGP9_9ACTN</name>
<comment type="caution">
    <text evidence="2">The sequence shown here is derived from an EMBL/GenBank/DDBJ whole genome shotgun (WGS) entry which is preliminary data.</text>
</comment>
<evidence type="ECO:0000256" key="1">
    <source>
        <dbReference type="SAM" id="MobiDB-lite"/>
    </source>
</evidence>
<dbReference type="AlphaFoldDB" id="A0A917VGP9"/>
<accession>A0A917VGP9</accession>
<protein>
    <submittedName>
        <fullName evidence="2">Uncharacterized protein</fullName>
    </submittedName>
</protein>
<gene>
    <name evidence="2" type="ORF">GCM10010094_44410</name>
</gene>
<reference evidence="2" key="1">
    <citation type="journal article" date="2014" name="Int. J. Syst. Evol. Microbiol.">
        <title>Complete genome sequence of Corynebacterium casei LMG S-19264T (=DSM 44701T), isolated from a smear-ripened cheese.</title>
        <authorList>
            <consortium name="US DOE Joint Genome Institute (JGI-PGF)"/>
            <person name="Walter F."/>
            <person name="Albersmeier A."/>
            <person name="Kalinowski J."/>
            <person name="Ruckert C."/>
        </authorList>
    </citation>
    <scope>NUCLEOTIDE SEQUENCE</scope>
    <source>
        <strain evidence="2">JCM 3035</strain>
    </source>
</reference>
<dbReference type="EMBL" id="BMPQ01000010">
    <property type="protein sequence ID" value="GGK78334.1"/>
    <property type="molecule type" value="Genomic_DNA"/>
</dbReference>
<dbReference type="Proteomes" id="UP000637788">
    <property type="component" value="Unassembled WGS sequence"/>
</dbReference>
<evidence type="ECO:0000313" key="3">
    <source>
        <dbReference type="Proteomes" id="UP000637788"/>
    </source>
</evidence>
<evidence type="ECO:0000313" key="2">
    <source>
        <dbReference type="EMBL" id="GGK78334.1"/>
    </source>
</evidence>
<organism evidence="2 3">
    <name type="scientific">Streptomyces flaveus</name>
    <dbReference type="NCBI Taxonomy" id="66370"/>
    <lineage>
        <taxon>Bacteria</taxon>
        <taxon>Bacillati</taxon>
        <taxon>Actinomycetota</taxon>
        <taxon>Actinomycetes</taxon>
        <taxon>Kitasatosporales</taxon>
        <taxon>Streptomycetaceae</taxon>
        <taxon>Streptomyces</taxon>
        <taxon>Streptomyces aurantiacus group</taxon>
    </lineage>
</organism>
<feature type="compositionally biased region" description="Basic residues" evidence="1">
    <location>
        <begin position="1"/>
        <end position="11"/>
    </location>
</feature>